<dbReference type="InterPro" id="IPR027417">
    <property type="entry name" value="P-loop_NTPase"/>
</dbReference>
<name>A0A0D2WST2_CAPO3</name>
<dbReference type="GO" id="GO:0140664">
    <property type="term" value="F:ATP-dependent DNA damage sensor activity"/>
    <property type="evidence" value="ECO:0007669"/>
    <property type="project" value="InterPro"/>
</dbReference>
<dbReference type="SMART" id="SM00368">
    <property type="entry name" value="LRR_RI"/>
    <property type="match status" value="9"/>
</dbReference>
<dbReference type="InterPro" id="IPR013632">
    <property type="entry name" value="Rad51_C"/>
</dbReference>
<dbReference type="InterPro" id="IPR020588">
    <property type="entry name" value="RecA_ATP-bd"/>
</dbReference>
<keyword evidence="3" id="KW-0723">Serine/threonine-protein kinase</keyword>
<dbReference type="EMBL" id="KE346369">
    <property type="protein sequence ID" value="KJE95360.1"/>
    <property type="molecule type" value="Genomic_DNA"/>
</dbReference>
<dbReference type="OrthoDB" id="4062651at2759"/>
<protein>
    <recommendedName>
        <fullName evidence="2">non-specific serine/threonine protein kinase</fullName>
        <ecNumber evidence="2">2.7.11.1</ecNumber>
    </recommendedName>
</protein>
<feature type="domain" description="RecA family profile 1" evidence="15">
    <location>
        <begin position="71"/>
        <end position="249"/>
    </location>
</feature>
<reference evidence="17" key="1">
    <citation type="submission" date="2011-02" db="EMBL/GenBank/DDBJ databases">
        <title>The Genome Sequence of Capsaspora owczarzaki ATCC 30864.</title>
        <authorList>
            <person name="Russ C."/>
            <person name="Cuomo C."/>
            <person name="Burger G."/>
            <person name="Gray M.W."/>
            <person name="Holland P.W.H."/>
            <person name="King N."/>
            <person name="Lang F.B.F."/>
            <person name="Roger A.J."/>
            <person name="Ruiz-Trillo I."/>
            <person name="Young S.K."/>
            <person name="Zeng Q."/>
            <person name="Gargeya S."/>
            <person name="Alvarado L."/>
            <person name="Berlin A."/>
            <person name="Chapman S.B."/>
            <person name="Chen Z."/>
            <person name="Freedman E."/>
            <person name="Gellesch M."/>
            <person name="Goldberg J."/>
            <person name="Griggs A."/>
            <person name="Gujja S."/>
            <person name="Heilman E."/>
            <person name="Heiman D."/>
            <person name="Howarth C."/>
            <person name="Mehta T."/>
            <person name="Neiman D."/>
            <person name="Pearson M."/>
            <person name="Roberts A."/>
            <person name="Saif S."/>
            <person name="Shea T."/>
            <person name="Shenoy N."/>
            <person name="Sisk P."/>
            <person name="Stolte C."/>
            <person name="Sykes S."/>
            <person name="White J."/>
            <person name="Yandava C."/>
            <person name="Haas B."/>
            <person name="Nusbaum C."/>
            <person name="Birren B."/>
        </authorList>
    </citation>
    <scope>NUCLEOTIDE SEQUENCE</scope>
    <source>
        <strain evidence="17">ATCC 30864</strain>
    </source>
</reference>
<keyword evidence="5" id="KW-0808">Transferase</keyword>
<dbReference type="EC" id="2.7.11.1" evidence="2"/>
<dbReference type="InterPro" id="IPR051824">
    <property type="entry name" value="LRR_Rcpt-Like_S/T_Kinase"/>
</dbReference>
<keyword evidence="7 12" id="KW-0547">Nucleotide-binding</keyword>
<dbReference type="Gene3D" id="3.30.200.20">
    <property type="entry name" value="Phosphorylase Kinase, domain 1"/>
    <property type="match status" value="1"/>
</dbReference>
<evidence type="ECO:0000256" key="12">
    <source>
        <dbReference type="PROSITE-ProRule" id="PRU10141"/>
    </source>
</evidence>
<evidence type="ECO:0000256" key="1">
    <source>
        <dbReference type="ARBA" id="ARBA00008171"/>
    </source>
</evidence>
<dbReference type="PANTHER" id="PTHR48006:SF102">
    <property type="entry name" value="LEUCINE-RICH REPEAT-CONTAINING PROTEIN DDB_G0281931-RELATED"/>
    <property type="match status" value="1"/>
</dbReference>
<dbReference type="GO" id="GO:0003677">
    <property type="term" value="F:DNA binding"/>
    <property type="evidence" value="ECO:0007669"/>
    <property type="project" value="InterPro"/>
</dbReference>
<dbReference type="Gene3D" id="3.80.10.10">
    <property type="entry name" value="Ribonuclease Inhibitor"/>
    <property type="match status" value="3"/>
</dbReference>
<feature type="domain" description="Protein kinase" evidence="14">
    <location>
        <begin position="676"/>
        <end position="944"/>
    </location>
</feature>
<dbReference type="Pfam" id="PF07714">
    <property type="entry name" value="PK_Tyr_Ser-Thr"/>
    <property type="match status" value="1"/>
</dbReference>
<gene>
    <name evidence="16" type="ORF">CAOG_009917</name>
</gene>
<dbReference type="PROSITE" id="PS50162">
    <property type="entry name" value="RECA_2"/>
    <property type="match status" value="1"/>
</dbReference>
<comment type="catalytic activity">
    <reaction evidence="11">
        <text>L-seryl-[protein] + ATP = O-phospho-L-seryl-[protein] + ADP + H(+)</text>
        <dbReference type="Rhea" id="RHEA:17989"/>
        <dbReference type="Rhea" id="RHEA-COMP:9863"/>
        <dbReference type="Rhea" id="RHEA-COMP:11604"/>
        <dbReference type="ChEBI" id="CHEBI:15378"/>
        <dbReference type="ChEBI" id="CHEBI:29999"/>
        <dbReference type="ChEBI" id="CHEBI:30616"/>
        <dbReference type="ChEBI" id="CHEBI:83421"/>
        <dbReference type="ChEBI" id="CHEBI:456216"/>
        <dbReference type="EC" id="2.7.11.1"/>
    </reaction>
</comment>
<evidence type="ECO:0000256" key="6">
    <source>
        <dbReference type="ARBA" id="ARBA00022737"/>
    </source>
</evidence>
<evidence type="ECO:0000256" key="8">
    <source>
        <dbReference type="ARBA" id="ARBA00022777"/>
    </source>
</evidence>
<dbReference type="SMART" id="SM00220">
    <property type="entry name" value="S_TKc"/>
    <property type="match status" value="1"/>
</dbReference>
<dbReference type="SUPFAM" id="SSF52047">
    <property type="entry name" value="RNI-like"/>
    <property type="match status" value="1"/>
</dbReference>
<keyword evidence="8 16" id="KW-0418">Kinase</keyword>
<dbReference type="PANTHER" id="PTHR48006">
    <property type="entry name" value="LEUCINE-RICH REPEAT-CONTAINING PROTEIN DDB_G0281931-RELATED"/>
    <property type="match status" value="1"/>
</dbReference>
<dbReference type="InParanoid" id="A0A0D2WST2"/>
<evidence type="ECO:0000259" key="15">
    <source>
        <dbReference type="PROSITE" id="PS50162"/>
    </source>
</evidence>
<evidence type="ECO:0000256" key="2">
    <source>
        <dbReference type="ARBA" id="ARBA00012513"/>
    </source>
</evidence>
<feature type="coiled-coil region" evidence="13">
    <location>
        <begin position="599"/>
        <end position="647"/>
    </location>
</feature>
<keyword evidence="6" id="KW-0677">Repeat</keyword>
<keyword evidence="17" id="KW-1185">Reference proteome</keyword>
<dbReference type="PROSITE" id="PS00108">
    <property type="entry name" value="PROTEIN_KINASE_ST"/>
    <property type="match status" value="1"/>
</dbReference>
<dbReference type="InterPro" id="IPR008271">
    <property type="entry name" value="Ser/Thr_kinase_AS"/>
</dbReference>
<evidence type="ECO:0000256" key="10">
    <source>
        <dbReference type="ARBA" id="ARBA00047899"/>
    </source>
</evidence>
<dbReference type="CDD" id="cd19489">
    <property type="entry name" value="Rad51D"/>
    <property type="match status" value="1"/>
</dbReference>
<feature type="binding site" evidence="12">
    <location>
        <position position="704"/>
    </location>
    <ligand>
        <name>ATP</name>
        <dbReference type="ChEBI" id="CHEBI:30616"/>
    </ligand>
</feature>
<dbReference type="PROSITE" id="PS00107">
    <property type="entry name" value="PROTEIN_KINASE_ATP"/>
    <property type="match status" value="1"/>
</dbReference>
<keyword evidence="4" id="KW-0433">Leucine-rich repeat</keyword>
<dbReference type="InterPro" id="IPR032675">
    <property type="entry name" value="LRR_dom_sf"/>
</dbReference>
<dbReference type="Pfam" id="PF13516">
    <property type="entry name" value="LRR_6"/>
    <property type="match status" value="6"/>
</dbReference>
<dbReference type="GO" id="GO:0006281">
    <property type="term" value="P:DNA repair"/>
    <property type="evidence" value="ECO:0007669"/>
    <property type="project" value="InterPro"/>
</dbReference>
<evidence type="ECO:0000313" key="17">
    <source>
        <dbReference type="Proteomes" id="UP000008743"/>
    </source>
</evidence>
<dbReference type="eggNOG" id="KOG1187">
    <property type="taxonomic scope" value="Eukaryota"/>
</dbReference>
<dbReference type="PROSITE" id="PS50011">
    <property type="entry name" value="PROTEIN_KINASE_DOM"/>
    <property type="match status" value="1"/>
</dbReference>
<evidence type="ECO:0000313" key="16">
    <source>
        <dbReference type="EMBL" id="KJE95360.1"/>
    </source>
</evidence>
<comment type="catalytic activity">
    <reaction evidence="10">
        <text>L-threonyl-[protein] + ATP = O-phospho-L-threonyl-[protein] + ADP + H(+)</text>
        <dbReference type="Rhea" id="RHEA:46608"/>
        <dbReference type="Rhea" id="RHEA-COMP:11060"/>
        <dbReference type="Rhea" id="RHEA-COMP:11605"/>
        <dbReference type="ChEBI" id="CHEBI:15378"/>
        <dbReference type="ChEBI" id="CHEBI:30013"/>
        <dbReference type="ChEBI" id="CHEBI:30616"/>
        <dbReference type="ChEBI" id="CHEBI:61977"/>
        <dbReference type="ChEBI" id="CHEBI:456216"/>
        <dbReference type="EC" id="2.7.11.1"/>
    </reaction>
</comment>
<dbReference type="InterPro" id="IPR000719">
    <property type="entry name" value="Prot_kinase_dom"/>
</dbReference>
<accession>A0A0D2WST2</accession>
<dbReference type="Proteomes" id="UP000008743">
    <property type="component" value="Unassembled WGS sequence"/>
</dbReference>
<dbReference type="Pfam" id="PF08423">
    <property type="entry name" value="Rad51"/>
    <property type="match status" value="1"/>
</dbReference>
<keyword evidence="9 12" id="KW-0067">ATP-binding</keyword>
<keyword evidence="13" id="KW-0175">Coiled coil</keyword>
<dbReference type="GO" id="GO:0005524">
    <property type="term" value="F:ATP binding"/>
    <property type="evidence" value="ECO:0007669"/>
    <property type="project" value="UniProtKB-UniRule"/>
</dbReference>
<dbReference type="InterPro" id="IPR047323">
    <property type="entry name" value="Rad51D_C"/>
</dbReference>
<proteinExistence type="inferred from homology"/>
<dbReference type="AlphaFoldDB" id="A0A0D2WST2"/>
<dbReference type="GO" id="GO:0004674">
    <property type="term" value="F:protein serine/threonine kinase activity"/>
    <property type="evidence" value="ECO:0007669"/>
    <property type="project" value="UniProtKB-KW"/>
</dbReference>
<dbReference type="Gene3D" id="1.10.510.10">
    <property type="entry name" value="Transferase(Phosphotransferase) domain 1"/>
    <property type="match status" value="1"/>
</dbReference>
<evidence type="ECO:0000256" key="13">
    <source>
        <dbReference type="SAM" id="Coils"/>
    </source>
</evidence>
<organism evidence="16 17">
    <name type="scientific">Capsaspora owczarzaki (strain ATCC 30864)</name>
    <dbReference type="NCBI Taxonomy" id="595528"/>
    <lineage>
        <taxon>Eukaryota</taxon>
        <taxon>Filasterea</taxon>
        <taxon>Capsaspora</taxon>
    </lineage>
</organism>
<comment type="similarity">
    <text evidence="1">Belongs to the protein kinase superfamily. TKL Ser/Thr protein kinase family. ROCO subfamily.</text>
</comment>
<dbReference type="InterPro" id="IPR001245">
    <property type="entry name" value="Ser-Thr/Tyr_kinase_cat_dom"/>
</dbReference>
<dbReference type="InterPro" id="IPR017441">
    <property type="entry name" value="Protein_kinase_ATP_BS"/>
</dbReference>
<dbReference type="SUPFAM" id="SSF56112">
    <property type="entry name" value="Protein kinase-like (PK-like)"/>
    <property type="match status" value="1"/>
</dbReference>
<dbReference type="STRING" id="595528.A0A0D2WST2"/>
<evidence type="ECO:0000256" key="9">
    <source>
        <dbReference type="ARBA" id="ARBA00022840"/>
    </source>
</evidence>
<evidence type="ECO:0000256" key="11">
    <source>
        <dbReference type="ARBA" id="ARBA00048679"/>
    </source>
</evidence>
<dbReference type="InterPro" id="IPR001611">
    <property type="entry name" value="Leu-rich_rpt"/>
</dbReference>
<dbReference type="SUPFAM" id="SSF52540">
    <property type="entry name" value="P-loop containing nucleoside triphosphate hydrolases"/>
    <property type="match status" value="1"/>
</dbReference>
<evidence type="ECO:0000256" key="7">
    <source>
        <dbReference type="ARBA" id="ARBA00022741"/>
    </source>
</evidence>
<evidence type="ECO:0000256" key="4">
    <source>
        <dbReference type="ARBA" id="ARBA00022614"/>
    </source>
</evidence>
<evidence type="ECO:0000256" key="5">
    <source>
        <dbReference type="ARBA" id="ARBA00022679"/>
    </source>
</evidence>
<sequence>MTASCSLRSLQLPTLFPELDVQQLNQAGIVSAQDLVVADERALQQATGLPAQSCAALALRAVDRLDHELDNQLILSTGCSNLDSLLSGGIYSGEITELVGPTSSGKTQASSTCLHISTAVACTTDSNVIYISTNNEFSPTRLAAIHRGFATEGADIRNLTTTLEKIRVVFVHDLHSLLTVLEELLQHLQAQDDQVILASKLIVIDSIASVISPVIGTQLRGHALTTRLARLLKVIAMDHAMGVLVTNYTVGQHDRDADGGKRAALGQTWTHVPSTQILLGWGSLPTKSAASSSATRRIRIAELRKSPRLVIAEALKVNKTLTELRLREKQIGEAGAHAIAEALKVNKTLTVLDLGNRQIGVAAVKALAEALNVSTTLTTLDLGHTEIDHVDIQAIAGALKVNTTLTWLNLGENRIGDVGAEAIAEALKVNKTVTKLDLQQNQIEDEGAQAIAEALKVNTTLTELNLSQDEIGGVGGQAIADALKVNKTLTKLDLFENPIGDAGAQAIGEALKVNTTLPSLHLYNNQIGDDGAKGIAEGLKVNKTLTFLYLKDNFLTNAGRRALRRSGNTTCRLEGLADQRDPPPAPLVQIAANAQSQPAVNLTSELQQLRSDLAAKDQALAAKDQELQQLRSDLKSALDQIDVLERGQPAVGSLSHFDGPIPRVSLATLANVTKNFAADAMLGEGAFGRVYGASLPGPRVAIKKLSAESKQGRAEFKSELASLSKFRHTNIIAILSYAEEGDERCLVYEYMANGSVRDRLNCKNNTLPLTWSQRQRIAADVSRGMHYVQTAFPDHALFHLDLKTDNVLLDAHFNAKVSDFGLVRAAEHLDDKSYLRTQTVQGTVAYMCPEFLVEGRMTTKTDVFAYGMILLELLTAAKPGPRLKNEARKAVKNQKLNEVLDSRLDPTESERQSVSELVSLALECLDEESDDRPSFGAIVVTLDL</sequence>
<dbReference type="InterPro" id="IPR011009">
    <property type="entry name" value="Kinase-like_dom_sf"/>
</dbReference>
<evidence type="ECO:0000256" key="3">
    <source>
        <dbReference type="ARBA" id="ARBA00022527"/>
    </source>
</evidence>
<dbReference type="PhylomeDB" id="A0A0D2WST2"/>
<dbReference type="eggNOG" id="KOG4308">
    <property type="taxonomic scope" value="Eukaryota"/>
</dbReference>
<evidence type="ECO:0000259" key="14">
    <source>
        <dbReference type="PROSITE" id="PS50011"/>
    </source>
</evidence>
<dbReference type="Gene3D" id="3.40.50.300">
    <property type="entry name" value="P-loop containing nucleotide triphosphate hydrolases"/>
    <property type="match status" value="1"/>
</dbReference>